<dbReference type="InterPro" id="IPR003895">
    <property type="entry name" value="T3SS_SctE/BipB"/>
</dbReference>
<feature type="transmembrane region" description="Helical" evidence="6">
    <location>
        <begin position="372"/>
        <end position="402"/>
    </location>
</feature>
<evidence type="ECO:0000256" key="4">
    <source>
        <dbReference type="ARBA" id="ARBA00035640"/>
    </source>
</evidence>
<keyword evidence="6" id="KW-0812">Transmembrane</keyword>
<dbReference type="AlphaFoldDB" id="A0A831A278"/>
<name>A0A831A278_ERWAM</name>
<organism evidence="8 9">
    <name type="scientific">Erwinia amylovora NBRC 12687 = CFBP 1232</name>
    <dbReference type="NCBI Taxonomy" id="1219359"/>
    <lineage>
        <taxon>Bacteria</taxon>
        <taxon>Pseudomonadati</taxon>
        <taxon>Pseudomonadota</taxon>
        <taxon>Gammaproteobacteria</taxon>
        <taxon>Enterobacterales</taxon>
        <taxon>Erwiniaceae</taxon>
        <taxon>Erwinia</taxon>
    </lineage>
</organism>
<dbReference type="Proteomes" id="UP000013111">
    <property type="component" value="Unassembled WGS sequence"/>
</dbReference>
<dbReference type="Pfam" id="PF04888">
    <property type="entry name" value="SseC"/>
    <property type="match status" value="1"/>
</dbReference>
<evidence type="ECO:0000313" key="8">
    <source>
        <dbReference type="EMBL" id="CCO93569.1"/>
    </source>
</evidence>
<keyword evidence="6" id="KW-1133">Transmembrane helix</keyword>
<dbReference type="InterPro" id="IPR006972">
    <property type="entry name" value="BipB-like_C"/>
</dbReference>
<proteinExistence type="inferred from homology"/>
<evidence type="ECO:0000256" key="6">
    <source>
        <dbReference type="SAM" id="Phobius"/>
    </source>
</evidence>
<feature type="transmembrane region" description="Helical" evidence="6">
    <location>
        <begin position="461"/>
        <end position="482"/>
    </location>
</feature>
<comment type="similarity">
    <text evidence="4">Belongs to the SctE/SipB/YopB family.</text>
</comment>
<dbReference type="Gene3D" id="1.20.120.330">
    <property type="entry name" value="Nucleotidyltransferases domain 2"/>
    <property type="match status" value="1"/>
</dbReference>
<protein>
    <submittedName>
        <fullName evidence="8">Cell invasion protein SipB</fullName>
    </submittedName>
</protein>
<evidence type="ECO:0000256" key="1">
    <source>
        <dbReference type="ARBA" id="ARBA00004301"/>
    </source>
</evidence>
<evidence type="ECO:0000313" key="9">
    <source>
        <dbReference type="Proteomes" id="UP000013111"/>
    </source>
</evidence>
<keyword evidence="6" id="KW-0472">Membrane</keyword>
<keyword evidence="3" id="KW-0843">Virulence</keyword>
<reference evidence="8 9" key="1">
    <citation type="submission" date="2012-11" db="EMBL/GenBank/DDBJ databases">
        <authorList>
            <person name="Linke B."/>
        </authorList>
    </citation>
    <scope>NUCLEOTIDE SEQUENCE [LARGE SCALE GENOMIC DNA]</scope>
    <source>
        <strain evidence="9">CFBP 1232</strain>
    </source>
</reference>
<comment type="subcellular location">
    <subcellularLocation>
        <location evidence="1">Host membrane</location>
        <topology evidence="1">Multi-pass membrane protein</topology>
    </subcellularLocation>
</comment>
<reference evidence="8 9" key="2">
    <citation type="submission" date="2013-04" db="EMBL/GenBank/DDBJ databases">
        <title>Comparative genomics of 12 strains of Erwinia amylovora identifies a pan-genome with a large conserved core and provides insights into host specificity.</title>
        <authorList>
            <person name="Mann R.A."/>
            <person name="Smits T.H.M."/>
            <person name="Buehlmann A."/>
            <person name="Blom J."/>
            <person name="Goesmann A."/>
            <person name="Frey J.E."/>
            <person name="Plummer K.M."/>
            <person name="Beer S.V."/>
            <person name="Luck J."/>
            <person name="Duffy B."/>
            <person name="Rodoni B."/>
        </authorList>
    </citation>
    <scope>NUCLEOTIDE SEQUENCE [LARGE SCALE GENOMIC DNA]</scope>
    <source>
        <strain evidence="9">CFBP 1232</strain>
    </source>
</reference>
<dbReference type="RefSeq" id="WP_004162114.1">
    <property type="nucleotide sequence ID" value="NZ_BAYW01000002.1"/>
</dbReference>
<feature type="domain" description="Translocator protein BipB-like C-terminal" evidence="7">
    <location>
        <begin position="311"/>
        <end position="629"/>
    </location>
</feature>
<sequence length="633" mass="69087">MNIPVDNSEYLKHLSAGLESSHEESKKELSQLHRFANSQYRLYPRIGEVREALKSLQPEQLLEVLQKTGRSLLSAGSNFTIEKQDIPQLNVPVYSQIMSNDEYSGLATTSAAESYSNTSAEMTALIGKIIQLTGESSLEKMVSKLQVFNATMDGAGKAYSHLAEELEAQGQLWAGKADALRAVQAHAETLNQVKLNVQSKLDDAQTNLKALQVRAETQAPLSPLLLNQLIEANKEVKAVLSDLNRVTLIHENYVIEVLNPASAAEKMAQTLLKATLAQATSLISSLTDRQHSIIQIRHQESKIEAKSLTFLIALMSQLISQNAGEDFKALALLKQKLSEAAARDSQNKALEVEAQLRKAEDLQKTMGCIGKVLGWVITTVCMGTAIFTGGTSMILGMVMLAIMAGDEIDQRLNNHSFIQDGMQPIMENIVQPLMKLYADAYTAILSLFIADKKVAETAGQIMGAIATAMIMIAGTVLIGVGVGKIVGAMARNIGNNLGEKMLKKIMDQMFMQVLKRFFHGAGRFFNMDNNKIAQISNYTQMAVTGGTMANTLVQAVGSIVAADMMVEAAKARAQLMQNSALQDLLESIMKQAQETFSFRMEAINRILENICSVAENQMLAGNYITKKLNHVAG</sequence>
<evidence type="ECO:0000256" key="3">
    <source>
        <dbReference type="ARBA" id="ARBA00023026"/>
    </source>
</evidence>
<feature type="coiled-coil region" evidence="5">
    <location>
        <begin position="187"/>
        <end position="246"/>
    </location>
</feature>
<keyword evidence="5" id="KW-0175">Coiled coil</keyword>
<dbReference type="GO" id="GO:0033644">
    <property type="term" value="C:host cell membrane"/>
    <property type="evidence" value="ECO:0007669"/>
    <property type="project" value="UniProtKB-SubCell"/>
</dbReference>
<evidence type="ECO:0000256" key="2">
    <source>
        <dbReference type="ARBA" id="ARBA00022870"/>
    </source>
</evidence>
<dbReference type="GO" id="GO:0005576">
    <property type="term" value="C:extracellular region"/>
    <property type="evidence" value="ECO:0007669"/>
    <property type="project" value="InterPro"/>
</dbReference>
<dbReference type="PRINTS" id="PR01375">
    <property type="entry name" value="BACINVASINB"/>
</dbReference>
<evidence type="ECO:0000256" key="5">
    <source>
        <dbReference type="SAM" id="Coils"/>
    </source>
</evidence>
<dbReference type="GeneID" id="97605868"/>
<gene>
    <name evidence="8" type="primary">sipb3</name>
    <name evidence="8" type="ORF">BN437_1634</name>
</gene>
<comment type="caution">
    <text evidence="8">The sequence shown here is derived from an EMBL/GenBank/DDBJ whole genome shotgun (WGS) entry which is preliminary data.</text>
</comment>
<accession>A0A831A278</accession>
<evidence type="ECO:0000259" key="7">
    <source>
        <dbReference type="Pfam" id="PF04888"/>
    </source>
</evidence>
<keyword evidence="2" id="KW-1043">Host membrane</keyword>
<dbReference type="GO" id="GO:0016020">
    <property type="term" value="C:membrane"/>
    <property type="evidence" value="ECO:0007669"/>
    <property type="project" value="InterPro"/>
</dbReference>
<dbReference type="EMBL" id="CAPB01000012">
    <property type="protein sequence ID" value="CCO93569.1"/>
    <property type="molecule type" value="Genomic_DNA"/>
</dbReference>